<accession>A0A9P7R4U4</accession>
<comment type="caution">
    <text evidence="2">The sequence shown here is derived from an EMBL/GenBank/DDBJ whole genome shotgun (WGS) entry which is preliminary data.</text>
</comment>
<evidence type="ECO:0000313" key="2">
    <source>
        <dbReference type="EMBL" id="KAG7048755.1"/>
    </source>
</evidence>
<evidence type="ECO:0000313" key="3">
    <source>
        <dbReference type="Proteomes" id="UP000699042"/>
    </source>
</evidence>
<name>A0A9P7R4U4_9PEZI</name>
<reference evidence="2" key="1">
    <citation type="submission" date="2021-05" db="EMBL/GenBank/DDBJ databases">
        <title>Comparative genomics of three Colletotrichum scovillei strains and genetic complementation revealed genes involved fungal growth and virulence on chili pepper.</title>
        <authorList>
            <person name="Hsieh D.-K."/>
            <person name="Chuang S.-C."/>
            <person name="Chen C.-Y."/>
            <person name="Chao Y.-T."/>
            <person name="Lu M.-Y.J."/>
            <person name="Lee M.-H."/>
            <person name="Shih M.-C."/>
        </authorList>
    </citation>
    <scope>NUCLEOTIDE SEQUENCE</scope>
    <source>
        <strain evidence="2">Coll-153</strain>
    </source>
</reference>
<dbReference type="Proteomes" id="UP000699042">
    <property type="component" value="Unassembled WGS sequence"/>
</dbReference>
<dbReference type="AlphaFoldDB" id="A0A9P7R4U4"/>
<feature type="compositionally biased region" description="Polar residues" evidence="1">
    <location>
        <begin position="29"/>
        <end position="38"/>
    </location>
</feature>
<feature type="region of interest" description="Disordered" evidence="1">
    <location>
        <begin position="29"/>
        <end position="53"/>
    </location>
</feature>
<keyword evidence="3" id="KW-1185">Reference proteome</keyword>
<evidence type="ECO:0000256" key="1">
    <source>
        <dbReference type="SAM" id="MobiDB-lite"/>
    </source>
</evidence>
<proteinExistence type="predicted"/>
<gene>
    <name evidence="2" type="ORF">JMJ77_014388</name>
</gene>
<protein>
    <submittedName>
        <fullName evidence="2">Uncharacterized protein</fullName>
    </submittedName>
</protein>
<sequence>MEGPEKEDRIQLLTFCATTYEHVASSHQLWPGPTSSLTPELWHAPPRQPSVFS</sequence>
<dbReference type="EMBL" id="JAESDN010000006">
    <property type="protein sequence ID" value="KAG7048755.1"/>
    <property type="molecule type" value="Genomic_DNA"/>
</dbReference>
<organism evidence="2 3">
    <name type="scientific">Colletotrichum scovillei</name>
    <dbReference type="NCBI Taxonomy" id="1209932"/>
    <lineage>
        <taxon>Eukaryota</taxon>
        <taxon>Fungi</taxon>
        <taxon>Dikarya</taxon>
        <taxon>Ascomycota</taxon>
        <taxon>Pezizomycotina</taxon>
        <taxon>Sordariomycetes</taxon>
        <taxon>Hypocreomycetidae</taxon>
        <taxon>Glomerellales</taxon>
        <taxon>Glomerellaceae</taxon>
        <taxon>Colletotrichum</taxon>
        <taxon>Colletotrichum acutatum species complex</taxon>
    </lineage>
</organism>